<gene>
    <name evidence="1" type="ORF">METZ01_LOCUS484810</name>
</gene>
<protein>
    <submittedName>
        <fullName evidence="1">Uncharacterized protein</fullName>
    </submittedName>
</protein>
<dbReference type="AlphaFoldDB" id="A0A383CHU9"/>
<accession>A0A383CHU9</accession>
<reference evidence="1" key="1">
    <citation type="submission" date="2018-05" db="EMBL/GenBank/DDBJ databases">
        <authorList>
            <person name="Lanie J.A."/>
            <person name="Ng W.-L."/>
            <person name="Kazmierczak K.M."/>
            <person name="Andrzejewski T.M."/>
            <person name="Davidsen T.M."/>
            <person name="Wayne K.J."/>
            <person name="Tettelin H."/>
            <person name="Glass J.I."/>
            <person name="Rusch D."/>
            <person name="Podicherti R."/>
            <person name="Tsui H.-C.T."/>
            <person name="Winkler M.E."/>
        </authorList>
    </citation>
    <scope>NUCLEOTIDE SEQUENCE</scope>
</reference>
<name>A0A383CHU9_9ZZZZ</name>
<evidence type="ECO:0000313" key="1">
    <source>
        <dbReference type="EMBL" id="SVE31956.1"/>
    </source>
</evidence>
<sequence>MQGAHEKCMSVSDDKGFGPQEALERAKAEAASRVARGREVASNMDVESVKGAVRRVPNTLRRALSDSTATGILTKAPAFTVVLCLLVTGFFTMHSGVLDCREGFEYDFCNEESALNVNGDLAVYLPEGSPITTQIAEV</sequence>
<dbReference type="EMBL" id="UINC01209094">
    <property type="protein sequence ID" value="SVE31956.1"/>
    <property type="molecule type" value="Genomic_DNA"/>
</dbReference>
<feature type="non-terminal residue" evidence="1">
    <location>
        <position position="138"/>
    </location>
</feature>
<proteinExistence type="predicted"/>
<organism evidence="1">
    <name type="scientific">marine metagenome</name>
    <dbReference type="NCBI Taxonomy" id="408172"/>
    <lineage>
        <taxon>unclassified sequences</taxon>
        <taxon>metagenomes</taxon>
        <taxon>ecological metagenomes</taxon>
    </lineage>
</organism>